<evidence type="ECO:0000259" key="3">
    <source>
        <dbReference type="Pfam" id="PF03496"/>
    </source>
</evidence>
<dbReference type="RefSeq" id="WP_345696699.1">
    <property type="nucleotide sequence ID" value="NZ_BAABIS010000001.1"/>
</dbReference>
<keyword evidence="6" id="KW-1185">Reference proteome</keyword>
<dbReference type="Proteomes" id="UP001501752">
    <property type="component" value="Unassembled WGS sequence"/>
</dbReference>
<name>A0ABP9DHF0_9ACTN</name>
<evidence type="ECO:0000259" key="4">
    <source>
        <dbReference type="Pfam" id="PF21725"/>
    </source>
</evidence>
<dbReference type="PRINTS" id="PR01217">
    <property type="entry name" value="PRICHEXTENSN"/>
</dbReference>
<accession>A0ABP9DHF0</accession>
<feature type="domain" description="Putative T7SS secretion signal" evidence="4">
    <location>
        <begin position="8"/>
        <end position="257"/>
    </location>
</feature>
<feature type="compositionally biased region" description="Low complexity" evidence="2">
    <location>
        <begin position="406"/>
        <end position="421"/>
    </location>
</feature>
<comment type="caution">
    <text evidence="5">The sequence shown here is derived from an EMBL/GenBank/DDBJ whole genome shotgun (WGS) entry which is preliminary data.</text>
</comment>
<feature type="region of interest" description="Disordered" evidence="2">
    <location>
        <begin position="406"/>
        <end position="621"/>
    </location>
</feature>
<protein>
    <recommendedName>
        <fullName evidence="7">ADP ribosyltransferase domain-containing protein</fullName>
    </recommendedName>
</protein>
<dbReference type="Gene3D" id="3.90.176.10">
    <property type="entry name" value="Toxin ADP-ribosyltransferase, Chain A, domain 1"/>
    <property type="match status" value="1"/>
</dbReference>
<dbReference type="PANTHER" id="PTHR13037">
    <property type="entry name" value="FORMIN"/>
    <property type="match status" value="1"/>
</dbReference>
<dbReference type="EMBL" id="BAABIS010000001">
    <property type="protein sequence ID" value="GAA4845852.1"/>
    <property type="molecule type" value="Genomic_DNA"/>
</dbReference>
<feature type="domain" description="ADP ribosyltransferase" evidence="3">
    <location>
        <begin position="656"/>
        <end position="819"/>
    </location>
</feature>
<dbReference type="Pfam" id="PF03496">
    <property type="entry name" value="ADPrib_exo_Tox"/>
    <property type="match status" value="1"/>
</dbReference>
<evidence type="ECO:0000313" key="6">
    <source>
        <dbReference type="Proteomes" id="UP001501752"/>
    </source>
</evidence>
<dbReference type="InterPro" id="IPR049082">
    <property type="entry name" value="T7SS_signal"/>
</dbReference>
<dbReference type="Pfam" id="PF21725">
    <property type="entry name" value="T7SS_signal"/>
    <property type="match status" value="1"/>
</dbReference>
<gene>
    <name evidence="5" type="ORF">GCM10023235_23030</name>
</gene>
<keyword evidence="1" id="KW-0945">Host-virus interaction</keyword>
<feature type="compositionally biased region" description="Pro residues" evidence="2">
    <location>
        <begin position="533"/>
        <end position="549"/>
    </location>
</feature>
<proteinExistence type="predicted"/>
<feature type="compositionally biased region" description="Pro residues" evidence="2">
    <location>
        <begin position="477"/>
        <end position="516"/>
    </location>
</feature>
<dbReference type="PANTHER" id="PTHR13037:SF24">
    <property type="entry name" value="POLYCOMB PROTEIN PCL-RELATED"/>
    <property type="match status" value="1"/>
</dbReference>
<feature type="compositionally biased region" description="Polar residues" evidence="2">
    <location>
        <begin position="455"/>
        <end position="464"/>
    </location>
</feature>
<dbReference type="SUPFAM" id="SSF56399">
    <property type="entry name" value="ADP-ribosylation"/>
    <property type="match status" value="1"/>
</dbReference>
<organism evidence="5 6">
    <name type="scientific">Kitasatospora terrestris</name>
    <dbReference type="NCBI Taxonomy" id="258051"/>
    <lineage>
        <taxon>Bacteria</taxon>
        <taxon>Bacillati</taxon>
        <taxon>Actinomycetota</taxon>
        <taxon>Actinomycetes</taxon>
        <taxon>Kitasatosporales</taxon>
        <taxon>Streptomycetaceae</taxon>
        <taxon>Kitasatospora</taxon>
    </lineage>
</organism>
<feature type="compositionally biased region" description="Low complexity" evidence="2">
    <location>
        <begin position="465"/>
        <end position="476"/>
    </location>
</feature>
<feature type="compositionally biased region" description="Basic and acidic residues" evidence="2">
    <location>
        <begin position="550"/>
        <end position="563"/>
    </location>
</feature>
<evidence type="ECO:0000256" key="2">
    <source>
        <dbReference type="SAM" id="MobiDB-lite"/>
    </source>
</evidence>
<dbReference type="InterPro" id="IPR003540">
    <property type="entry name" value="ADP-ribosyltransferase"/>
</dbReference>
<sequence>MGWLDSVGNLVDSGKRAVGEFVDANAHAAGGLLDAVGLDGAAHAVDKWGDSVADSMGVHIGELGLGMTDDPKELVHGDVKKINETAQHLDKFRTAFDETGSGLTKLDHEHWRGSAADAFRAKFAPHPPMWLAAADACGSASTALYAYAETVQWAQDQAQQAIDTYRTAKKASEDARDAHERAVDDYNRAADHYNKTAASGGDPGTPPNRPGDFHDPGEAGLKQAVEQLKNARKQRDSAARTAAQSLRGAVGRAPAKPSFMDRLGAAAADSFDVAAVGYVHLQGGVVKGGADLLKFARGLNPMDPYNLSHPAQYMDHVNTTLAGLVTTANHPVELGKAMVGTGWGDDPFEAGGKMIFNIGSGMVTGGGSEAGVVVKNIAMNSAERGAIDIAERGAVNVGERAAVNTGERAGANAGERAGLNAFDPPGAPPRQAWPENVPRTDQPAPQAYGGGSADPFNTVTQPTSAPHAPAPEAAPYHPAPEPAPFRPAPEPAPAPHTPAPEPAPAPHTPAPEPAPVHEPVAEPAPARPHEPADPTPGHTPEPEPAPAHEPAPEPTHEPVHEPAPEPAPEQAHEPTAPDDAHTTDPDAPAHEGGEAPAHEPEPAPAEKSEPPMSDFDRARALDRQREDIRHAELEQQSQPGVKRFEDSDAAQAYARRTWDKTADALPRNEEYALEGYTRGEGNAGANKMTYEKINGGLREADGAPLDAGTNLGASVRAMDRALDRQPLPHDIVLTRGTDLDFLGGIGDPKRLEGQVFTERGYMSTSLGGSPAMWTGKDAIVHLRAPAGTPGMWMEKVGSIGSTERELLLGRNLQWRVNRTLMEGNQVHIFADILPIA</sequence>
<feature type="compositionally biased region" description="Basic and acidic residues" evidence="2">
    <location>
        <begin position="578"/>
        <end position="621"/>
    </location>
</feature>
<evidence type="ECO:0008006" key="7">
    <source>
        <dbReference type="Google" id="ProtNLM"/>
    </source>
</evidence>
<reference evidence="6" key="1">
    <citation type="journal article" date="2019" name="Int. J. Syst. Evol. Microbiol.">
        <title>The Global Catalogue of Microorganisms (GCM) 10K type strain sequencing project: providing services to taxonomists for standard genome sequencing and annotation.</title>
        <authorList>
            <consortium name="The Broad Institute Genomics Platform"/>
            <consortium name="The Broad Institute Genome Sequencing Center for Infectious Disease"/>
            <person name="Wu L."/>
            <person name="Ma J."/>
        </authorList>
    </citation>
    <scope>NUCLEOTIDE SEQUENCE [LARGE SCALE GENOMIC DNA]</scope>
    <source>
        <strain evidence="6">JCM 13006</strain>
    </source>
</reference>
<feature type="region of interest" description="Disordered" evidence="2">
    <location>
        <begin position="193"/>
        <end position="218"/>
    </location>
</feature>
<dbReference type="PROSITE" id="PS51996">
    <property type="entry name" value="TR_MART"/>
    <property type="match status" value="1"/>
</dbReference>
<evidence type="ECO:0000313" key="5">
    <source>
        <dbReference type="EMBL" id="GAA4845852.1"/>
    </source>
</evidence>
<evidence type="ECO:0000256" key="1">
    <source>
        <dbReference type="ARBA" id="ARBA00022581"/>
    </source>
</evidence>